<evidence type="ECO:0000256" key="2">
    <source>
        <dbReference type="ARBA" id="ARBA00022963"/>
    </source>
</evidence>
<keyword evidence="3 4" id="KW-0443">Lipid metabolism</keyword>
<evidence type="ECO:0000256" key="4">
    <source>
        <dbReference type="PROSITE-ProRule" id="PRU01161"/>
    </source>
</evidence>
<dbReference type="InterPro" id="IPR016035">
    <property type="entry name" value="Acyl_Trfase/lysoPLipase"/>
</dbReference>
<evidence type="ECO:0000313" key="7">
    <source>
        <dbReference type="Proteomes" id="UP000886722"/>
    </source>
</evidence>
<keyword evidence="2 4" id="KW-0442">Lipid degradation</keyword>
<dbReference type="PANTHER" id="PTHR14226">
    <property type="entry name" value="NEUROPATHY TARGET ESTERASE/SWISS CHEESE D.MELANOGASTER"/>
    <property type="match status" value="1"/>
</dbReference>
<dbReference type="PROSITE" id="PS51635">
    <property type="entry name" value="PNPLA"/>
    <property type="match status" value="1"/>
</dbReference>
<dbReference type="CDD" id="cd07205">
    <property type="entry name" value="Pat_PNPLA6_PNPLA7_NTE1_like"/>
    <property type="match status" value="1"/>
</dbReference>
<reference evidence="6" key="2">
    <citation type="journal article" date="2021" name="PeerJ">
        <title>Extensive microbial diversity within the chicken gut microbiome revealed by metagenomics and culture.</title>
        <authorList>
            <person name="Gilroy R."/>
            <person name="Ravi A."/>
            <person name="Getino M."/>
            <person name="Pursley I."/>
            <person name="Horton D.L."/>
            <person name="Alikhan N.F."/>
            <person name="Baker D."/>
            <person name="Gharbi K."/>
            <person name="Hall N."/>
            <person name="Watson M."/>
            <person name="Adriaenssens E.M."/>
            <person name="Foster-Nyarko E."/>
            <person name="Jarju S."/>
            <person name="Secka A."/>
            <person name="Antonio M."/>
            <person name="Oren A."/>
            <person name="Chaudhuri R.R."/>
            <person name="La Ragione R."/>
            <person name="Hildebrand F."/>
            <person name="Pallen M.J."/>
        </authorList>
    </citation>
    <scope>NUCLEOTIDE SEQUENCE</scope>
    <source>
        <strain evidence="6">21143</strain>
    </source>
</reference>
<dbReference type="InterPro" id="IPR002641">
    <property type="entry name" value="PNPLA_dom"/>
</dbReference>
<dbReference type="Gene3D" id="3.40.1090.10">
    <property type="entry name" value="Cytosolic phospholipase A2 catalytic domain"/>
    <property type="match status" value="2"/>
</dbReference>
<feature type="domain" description="PNPLA" evidence="5">
    <location>
        <begin position="27"/>
        <end position="222"/>
    </location>
</feature>
<dbReference type="AlphaFoldDB" id="A0A9D1KCT3"/>
<protein>
    <submittedName>
        <fullName evidence="6">Patatin-like phospholipase family protein</fullName>
    </submittedName>
</protein>
<dbReference type="EMBL" id="DVKT01000003">
    <property type="protein sequence ID" value="HIT38501.1"/>
    <property type="molecule type" value="Genomic_DNA"/>
</dbReference>
<organism evidence="6 7">
    <name type="scientific">Candidatus Caccoplasma intestinavium</name>
    <dbReference type="NCBI Taxonomy" id="2840716"/>
    <lineage>
        <taxon>Bacteria</taxon>
        <taxon>Pseudomonadati</taxon>
        <taxon>Bacteroidota</taxon>
        <taxon>Bacteroidia</taxon>
        <taxon>Bacteroidales</taxon>
        <taxon>Bacteroidaceae</taxon>
        <taxon>Bacteroidaceae incertae sedis</taxon>
        <taxon>Candidatus Caccoplasma</taxon>
    </lineage>
</organism>
<feature type="short sequence motif" description="GXSXG" evidence="4">
    <location>
        <begin position="58"/>
        <end position="62"/>
    </location>
</feature>
<dbReference type="Proteomes" id="UP000886722">
    <property type="component" value="Unassembled WGS sequence"/>
</dbReference>
<dbReference type="GO" id="GO:0016787">
    <property type="term" value="F:hydrolase activity"/>
    <property type="evidence" value="ECO:0007669"/>
    <property type="project" value="UniProtKB-UniRule"/>
</dbReference>
<accession>A0A9D1KCT3</accession>
<reference evidence="6" key="1">
    <citation type="submission" date="2020-10" db="EMBL/GenBank/DDBJ databases">
        <authorList>
            <person name="Gilroy R."/>
        </authorList>
    </citation>
    <scope>NUCLEOTIDE SEQUENCE</scope>
    <source>
        <strain evidence="6">21143</strain>
    </source>
</reference>
<sequence>MSLSKRLFLLMCFCIFPYIVYGQRVGLVLSGGGAKGIAHIGLIKALEENNIPIDYVAGTSMGAIVAAFYAMGYTPDEMLRLIKSKEFASWSTGEIDPSYIYYFRKHDPSPAFISFKLSGTKSLSNVLPESFINPLPMNLGFLELFSPYTAACHEDFDNLFVPFRAVASDVYEKKAVVFSSGDLGDAVRASMTFPLVFKPIEIDSVPMFDGGIYNNFPVDVMIRDFDPDFIIGSNVTNEKRDRQKKDVIGQIENMVMQETDYTIPEEIGISIHTDLHNYELLDFPKADEIMKKGYENTLKFIPQIKARVQREESKQERENKRESFKKKIPPLIFNDIEVTGTQSNRIKNYISRQFDLRDGDTLNIEDVKKSYYKLLSDARLDDLIPHALYNDSTQKYTLSLQGKMRPKHSIGFGGYISSGNTNLIYLDIKYQTLRALSSSLILNGYVGRSYYSGRFGARFELPTHMPTYLKINGVVSRKKYYESEELFKIEELPTFIATNESYLKIHFGTPVGIPARVEVSSGYGYLWDTYYPTNTYDYTQKADRSSYWIGISSIDFDYNTLNAPVYATEGSRYRIIGSVVYGNETYSPAWAPKQSKFRTWLQLSAKAEHYFPMLPQITIGIKGEVFASTKKRLQSYTGTIVQAPGFTPTPHSQMVFNEGFHANQYVAGGIMPIYKIIKNLQLRGEFYAFSPFRKILRGDHYNAIYADGYFTHIEFLGELSLVYKFPFATLSAFGNYYTYPSKNWNFGFALGFLLYNPRFLYP</sequence>
<feature type="short sequence motif" description="GXGXXG" evidence="4">
    <location>
        <begin position="31"/>
        <end position="36"/>
    </location>
</feature>
<comment type="caution">
    <text evidence="6">The sequence shown here is derived from an EMBL/GenBank/DDBJ whole genome shotgun (WGS) entry which is preliminary data.</text>
</comment>
<dbReference type="PANTHER" id="PTHR14226:SF29">
    <property type="entry name" value="NEUROPATHY TARGET ESTERASE SWS"/>
    <property type="match status" value="1"/>
</dbReference>
<dbReference type="InterPro" id="IPR050301">
    <property type="entry name" value="NTE"/>
</dbReference>
<feature type="short sequence motif" description="DGA/G" evidence="4">
    <location>
        <begin position="209"/>
        <end position="211"/>
    </location>
</feature>
<dbReference type="GO" id="GO:0016042">
    <property type="term" value="P:lipid catabolic process"/>
    <property type="evidence" value="ECO:0007669"/>
    <property type="project" value="UniProtKB-UniRule"/>
</dbReference>
<dbReference type="Pfam" id="PF01734">
    <property type="entry name" value="Patatin"/>
    <property type="match status" value="1"/>
</dbReference>
<evidence type="ECO:0000259" key="5">
    <source>
        <dbReference type="PROSITE" id="PS51635"/>
    </source>
</evidence>
<feature type="active site" description="Nucleophile" evidence="4">
    <location>
        <position position="60"/>
    </location>
</feature>
<feature type="active site" description="Proton acceptor" evidence="4">
    <location>
        <position position="209"/>
    </location>
</feature>
<evidence type="ECO:0000256" key="3">
    <source>
        <dbReference type="ARBA" id="ARBA00023098"/>
    </source>
</evidence>
<keyword evidence="1 4" id="KW-0378">Hydrolase</keyword>
<evidence type="ECO:0000313" key="6">
    <source>
        <dbReference type="EMBL" id="HIT38501.1"/>
    </source>
</evidence>
<gene>
    <name evidence="6" type="ORF">IAD06_00450</name>
</gene>
<proteinExistence type="predicted"/>
<dbReference type="SUPFAM" id="SSF52151">
    <property type="entry name" value="FabD/lysophospholipase-like"/>
    <property type="match status" value="1"/>
</dbReference>
<dbReference type="Gene3D" id="2.40.160.50">
    <property type="entry name" value="membrane protein fhac: a member of the omp85/tpsb transporter family"/>
    <property type="match status" value="1"/>
</dbReference>
<name>A0A9D1KCT3_9BACT</name>
<evidence type="ECO:0000256" key="1">
    <source>
        <dbReference type="ARBA" id="ARBA00022801"/>
    </source>
</evidence>